<name>A0A067C9W5_SAPPC</name>
<dbReference type="VEuPathDB" id="FungiDB:SPRG_08623"/>
<keyword evidence="3" id="KW-1185">Reference proteome</keyword>
<evidence type="ECO:0000313" key="2">
    <source>
        <dbReference type="EMBL" id="KDO25970.1"/>
    </source>
</evidence>
<dbReference type="PANTHER" id="PTHR10887:SF495">
    <property type="entry name" value="HELICASE SENATAXIN ISOFORM X1-RELATED"/>
    <property type="match status" value="1"/>
</dbReference>
<sequence length="110" mass="12389">MHPLVAHFLSANVYDGSLKSGRAVLFWSRSNTAQLLTFYDVRGEERDANGSFYNNAEAVFIMDMVRHIKTLRAGATLSYAILSPYTGQVELLRKNVAAETWTDVQHCPHE</sequence>
<dbReference type="AlphaFoldDB" id="A0A067C9W5"/>
<dbReference type="PANTHER" id="PTHR10887">
    <property type="entry name" value="DNA2/NAM7 HELICASE FAMILY"/>
    <property type="match status" value="1"/>
</dbReference>
<dbReference type="InterPro" id="IPR041679">
    <property type="entry name" value="DNA2/NAM7-like_C"/>
</dbReference>
<dbReference type="InterPro" id="IPR027417">
    <property type="entry name" value="P-loop_NTPase"/>
</dbReference>
<accession>A0A067C9W5</accession>
<evidence type="ECO:0000313" key="3">
    <source>
        <dbReference type="Proteomes" id="UP000030745"/>
    </source>
</evidence>
<dbReference type="GeneID" id="24130837"/>
<dbReference type="EMBL" id="KK583227">
    <property type="protein sequence ID" value="KDO25970.1"/>
    <property type="molecule type" value="Genomic_DNA"/>
</dbReference>
<protein>
    <recommendedName>
        <fullName evidence="1">DNA2/NAM7 helicase-like C-terminal domain-containing protein</fullName>
    </recommendedName>
</protein>
<organism evidence="2 3">
    <name type="scientific">Saprolegnia parasitica (strain CBS 223.65)</name>
    <dbReference type="NCBI Taxonomy" id="695850"/>
    <lineage>
        <taxon>Eukaryota</taxon>
        <taxon>Sar</taxon>
        <taxon>Stramenopiles</taxon>
        <taxon>Oomycota</taxon>
        <taxon>Saprolegniomycetes</taxon>
        <taxon>Saprolegniales</taxon>
        <taxon>Saprolegniaceae</taxon>
        <taxon>Saprolegnia</taxon>
    </lineage>
</organism>
<proteinExistence type="predicted"/>
<evidence type="ECO:0000259" key="1">
    <source>
        <dbReference type="Pfam" id="PF13087"/>
    </source>
</evidence>
<feature type="domain" description="DNA2/NAM7 helicase-like C-terminal" evidence="1">
    <location>
        <begin position="1"/>
        <end position="100"/>
    </location>
</feature>
<dbReference type="RefSeq" id="XP_012203257.1">
    <property type="nucleotide sequence ID" value="XM_012347867.1"/>
</dbReference>
<dbReference type="InterPro" id="IPR045055">
    <property type="entry name" value="DNA2/NAM7-like"/>
</dbReference>
<reference evidence="2 3" key="1">
    <citation type="journal article" date="2013" name="PLoS Genet.">
        <title>Distinctive expansion of potential virulence genes in the genome of the oomycete fish pathogen Saprolegnia parasitica.</title>
        <authorList>
            <person name="Jiang R.H."/>
            <person name="de Bruijn I."/>
            <person name="Haas B.J."/>
            <person name="Belmonte R."/>
            <person name="Lobach L."/>
            <person name="Christie J."/>
            <person name="van den Ackerveken G."/>
            <person name="Bottin A."/>
            <person name="Bulone V."/>
            <person name="Diaz-Moreno S.M."/>
            <person name="Dumas B."/>
            <person name="Fan L."/>
            <person name="Gaulin E."/>
            <person name="Govers F."/>
            <person name="Grenville-Briggs L.J."/>
            <person name="Horner N.R."/>
            <person name="Levin J.Z."/>
            <person name="Mammella M."/>
            <person name="Meijer H.J."/>
            <person name="Morris P."/>
            <person name="Nusbaum C."/>
            <person name="Oome S."/>
            <person name="Phillips A.J."/>
            <person name="van Rooyen D."/>
            <person name="Rzeszutek E."/>
            <person name="Saraiva M."/>
            <person name="Secombes C.J."/>
            <person name="Seidl M.F."/>
            <person name="Snel B."/>
            <person name="Stassen J.H."/>
            <person name="Sykes S."/>
            <person name="Tripathy S."/>
            <person name="van den Berg H."/>
            <person name="Vega-Arreguin J.C."/>
            <person name="Wawra S."/>
            <person name="Young S.K."/>
            <person name="Zeng Q."/>
            <person name="Dieguez-Uribeondo J."/>
            <person name="Russ C."/>
            <person name="Tyler B.M."/>
            <person name="van West P."/>
        </authorList>
    </citation>
    <scope>NUCLEOTIDE SEQUENCE [LARGE SCALE GENOMIC DNA]</scope>
    <source>
        <strain evidence="2 3">CBS 223.65</strain>
    </source>
</reference>
<gene>
    <name evidence="2" type="ORF">SPRG_08623</name>
</gene>
<dbReference type="Gene3D" id="3.40.50.300">
    <property type="entry name" value="P-loop containing nucleotide triphosphate hydrolases"/>
    <property type="match status" value="1"/>
</dbReference>
<dbReference type="Proteomes" id="UP000030745">
    <property type="component" value="Unassembled WGS sequence"/>
</dbReference>
<dbReference type="KEGG" id="spar:SPRG_08623"/>
<dbReference type="Pfam" id="PF13087">
    <property type="entry name" value="AAA_12"/>
    <property type="match status" value="1"/>
</dbReference>
<dbReference type="OrthoDB" id="6513042at2759"/>